<dbReference type="RefSeq" id="WP_077026916.1">
    <property type="nucleotide sequence ID" value="NZ_CP017641.1"/>
</dbReference>
<dbReference type="PANTHER" id="PTHR46018">
    <property type="entry name" value="ZINC PHOSPHODIESTERASE ELAC PROTEIN 1"/>
    <property type="match status" value="1"/>
</dbReference>
<name>A0A1P8WP30_9PLAN</name>
<dbReference type="EC" id="3.1.-.-" evidence="2"/>
<evidence type="ECO:0000313" key="3">
    <source>
        <dbReference type="Proteomes" id="UP000187735"/>
    </source>
</evidence>
<accession>A0A1P8WP30</accession>
<dbReference type="InterPro" id="IPR036866">
    <property type="entry name" value="RibonucZ/Hydroxyglut_hydro"/>
</dbReference>
<evidence type="ECO:0000313" key="2">
    <source>
        <dbReference type="EMBL" id="APZ95805.1"/>
    </source>
</evidence>
<dbReference type="STRING" id="1891926.Fuma_05467"/>
<proteinExistence type="predicted"/>
<dbReference type="SUPFAM" id="SSF56281">
    <property type="entry name" value="Metallo-hydrolase/oxidoreductase"/>
    <property type="match status" value="1"/>
</dbReference>
<keyword evidence="2" id="KW-0378">Hydrolase</keyword>
<dbReference type="InterPro" id="IPR001279">
    <property type="entry name" value="Metallo-B-lactamas"/>
</dbReference>
<dbReference type="GO" id="GO:0042781">
    <property type="term" value="F:3'-tRNA processing endoribonuclease activity"/>
    <property type="evidence" value="ECO:0007669"/>
    <property type="project" value="TreeGrafter"/>
</dbReference>
<sequence length="246" mass="27329">MRLQFLGTGGYHPNERRHTACLLLPDHGIALDAGTGFFRVQKRLNTDTLDVFLSHAHLDHVCGLTFFLVPILNGDVRKVRIHGSKQTLDAVRSHLFDEAIFPVDPPYEWCELPEGQHVDIADGGKLSWTQLEHPGGSIGYRLDWPGHSLAYITDTTAPGNYLPFISGVDVLIHECYFPDDMGEWASKTGHSSATAVAHVAKQCGAKRLYLVHADPQHPEDDPIGMDGIRKIFPDSELAEDLLEIDF</sequence>
<organism evidence="2 3">
    <name type="scientific">Fuerstiella marisgermanici</name>
    <dbReference type="NCBI Taxonomy" id="1891926"/>
    <lineage>
        <taxon>Bacteria</taxon>
        <taxon>Pseudomonadati</taxon>
        <taxon>Planctomycetota</taxon>
        <taxon>Planctomycetia</taxon>
        <taxon>Planctomycetales</taxon>
        <taxon>Planctomycetaceae</taxon>
        <taxon>Fuerstiella</taxon>
    </lineage>
</organism>
<reference evidence="2 3" key="1">
    <citation type="journal article" date="2016" name="Front. Microbiol.">
        <title>Fuerstia marisgermanicae gen. nov., sp. nov., an Unusual Member of the Phylum Planctomycetes from the German Wadden Sea.</title>
        <authorList>
            <person name="Kohn T."/>
            <person name="Heuer A."/>
            <person name="Jogler M."/>
            <person name="Vollmers J."/>
            <person name="Boedeker C."/>
            <person name="Bunk B."/>
            <person name="Rast P."/>
            <person name="Borchert D."/>
            <person name="Glockner I."/>
            <person name="Freese H.M."/>
            <person name="Klenk H.P."/>
            <person name="Overmann J."/>
            <person name="Kaster A.K."/>
            <person name="Rohde M."/>
            <person name="Wiegand S."/>
            <person name="Jogler C."/>
        </authorList>
    </citation>
    <scope>NUCLEOTIDE SEQUENCE [LARGE SCALE GENOMIC DNA]</scope>
    <source>
        <strain evidence="2 3">NH11</strain>
    </source>
</reference>
<evidence type="ECO:0000259" key="1">
    <source>
        <dbReference type="Pfam" id="PF12706"/>
    </source>
</evidence>
<protein>
    <submittedName>
        <fullName evidence="2">Ribonuclease BN</fullName>
        <ecNumber evidence="2">3.1.-.-</ecNumber>
    </submittedName>
</protein>
<dbReference type="AlphaFoldDB" id="A0A1P8WP30"/>
<dbReference type="Proteomes" id="UP000187735">
    <property type="component" value="Chromosome"/>
</dbReference>
<dbReference type="Gene3D" id="3.60.15.10">
    <property type="entry name" value="Ribonuclease Z/Hydroxyacylglutathione hydrolase-like"/>
    <property type="match status" value="1"/>
</dbReference>
<keyword evidence="3" id="KW-1185">Reference proteome</keyword>
<dbReference type="Pfam" id="PF12706">
    <property type="entry name" value="Lactamase_B_2"/>
    <property type="match status" value="1"/>
</dbReference>
<dbReference type="PANTHER" id="PTHR46018:SF2">
    <property type="entry name" value="ZINC PHOSPHODIESTERASE ELAC PROTEIN 1"/>
    <property type="match status" value="1"/>
</dbReference>
<feature type="domain" description="Metallo-beta-lactamase" evidence="1">
    <location>
        <begin position="29"/>
        <end position="212"/>
    </location>
</feature>
<gene>
    <name evidence="2" type="primary">rbn</name>
    <name evidence="2" type="ORF">Fuma_05467</name>
</gene>
<dbReference type="EMBL" id="CP017641">
    <property type="protein sequence ID" value="APZ95805.1"/>
    <property type="molecule type" value="Genomic_DNA"/>
</dbReference>
<dbReference type="KEGG" id="fmr:Fuma_05467"/>
<dbReference type="OrthoDB" id="9800940at2"/>